<dbReference type="Proteomes" id="UP001066276">
    <property type="component" value="Chromosome 9"/>
</dbReference>
<comment type="caution">
    <text evidence="2">The sequence shown here is derived from an EMBL/GenBank/DDBJ whole genome shotgun (WGS) entry which is preliminary data.</text>
</comment>
<feature type="compositionally biased region" description="Polar residues" evidence="1">
    <location>
        <begin position="156"/>
        <end position="165"/>
    </location>
</feature>
<gene>
    <name evidence="2" type="ORF">NDU88_001885</name>
</gene>
<feature type="compositionally biased region" description="Basic and acidic residues" evidence="1">
    <location>
        <begin position="99"/>
        <end position="110"/>
    </location>
</feature>
<organism evidence="2 3">
    <name type="scientific">Pleurodeles waltl</name>
    <name type="common">Iberian ribbed newt</name>
    <dbReference type="NCBI Taxonomy" id="8319"/>
    <lineage>
        <taxon>Eukaryota</taxon>
        <taxon>Metazoa</taxon>
        <taxon>Chordata</taxon>
        <taxon>Craniata</taxon>
        <taxon>Vertebrata</taxon>
        <taxon>Euteleostomi</taxon>
        <taxon>Amphibia</taxon>
        <taxon>Batrachia</taxon>
        <taxon>Caudata</taxon>
        <taxon>Salamandroidea</taxon>
        <taxon>Salamandridae</taxon>
        <taxon>Pleurodelinae</taxon>
        <taxon>Pleurodeles</taxon>
    </lineage>
</organism>
<accession>A0AAV7MTZ7</accession>
<evidence type="ECO:0000313" key="3">
    <source>
        <dbReference type="Proteomes" id="UP001066276"/>
    </source>
</evidence>
<keyword evidence="3" id="KW-1185">Reference proteome</keyword>
<evidence type="ECO:0000313" key="2">
    <source>
        <dbReference type="EMBL" id="KAJ1104473.1"/>
    </source>
</evidence>
<evidence type="ECO:0000256" key="1">
    <source>
        <dbReference type="SAM" id="MobiDB-lite"/>
    </source>
</evidence>
<reference evidence="2" key="1">
    <citation type="journal article" date="2022" name="bioRxiv">
        <title>Sequencing and chromosome-scale assembly of the giantPleurodeles waltlgenome.</title>
        <authorList>
            <person name="Brown T."/>
            <person name="Elewa A."/>
            <person name="Iarovenko S."/>
            <person name="Subramanian E."/>
            <person name="Araus A.J."/>
            <person name="Petzold A."/>
            <person name="Susuki M."/>
            <person name="Suzuki K.-i.T."/>
            <person name="Hayashi T."/>
            <person name="Toyoda A."/>
            <person name="Oliveira C."/>
            <person name="Osipova E."/>
            <person name="Leigh N.D."/>
            <person name="Simon A."/>
            <person name="Yun M.H."/>
        </authorList>
    </citation>
    <scope>NUCLEOTIDE SEQUENCE</scope>
    <source>
        <strain evidence="2">20211129_DDA</strain>
        <tissue evidence="2">Liver</tissue>
    </source>
</reference>
<name>A0AAV7MTZ7_PLEWA</name>
<sequence>MAQRIVPQTKVPHRFKAARMDEGIVLTSDAHRQYKVFIFSNDIPGLFPYVAIPCVDLFAATNNTHLRVHYQLSRLANSRGCQECDPEAEEPGWQLGPPGREEEQQDEPRRPGPSACVIPSWAGPKLRSVSSIGQRRGEPDPGGRPRSRAGLAAETTGPNGRTAVTNPGDLDPVSVWAQTSPVRGYEARAALGREEESRATVSDPGSG</sequence>
<protein>
    <submittedName>
        <fullName evidence="2">Uncharacterized protein</fullName>
    </submittedName>
</protein>
<dbReference type="AlphaFoldDB" id="A0AAV7MTZ7"/>
<feature type="region of interest" description="Disordered" evidence="1">
    <location>
        <begin position="82"/>
        <end position="175"/>
    </location>
</feature>
<proteinExistence type="predicted"/>
<dbReference type="EMBL" id="JANPWB010000013">
    <property type="protein sequence ID" value="KAJ1104473.1"/>
    <property type="molecule type" value="Genomic_DNA"/>
</dbReference>